<accession>A0A1I0KZ84</accession>
<dbReference type="GO" id="GO:0005576">
    <property type="term" value="C:extracellular region"/>
    <property type="evidence" value="ECO:0007669"/>
    <property type="project" value="UniProtKB-SubCell"/>
</dbReference>
<dbReference type="SMART" id="SM00710">
    <property type="entry name" value="PbH1"/>
    <property type="match status" value="8"/>
</dbReference>
<dbReference type="PANTHER" id="PTHR40088">
    <property type="entry name" value="PECTATE LYASE (EUROFUNG)"/>
    <property type="match status" value="1"/>
</dbReference>
<keyword evidence="5 9" id="KW-0732">Signal</keyword>
<dbReference type="Gene3D" id="2.160.20.10">
    <property type="entry name" value="Single-stranded right-handed beta-helix, Pectin lyase-like"/>
    <property type="match status" value="2"/>
</dbReference>
<protein>
    <submittedName>
        <fullName evidence="11">Right handed beta helix region</fullName>
    </submittedName>
</protein>
<comment type="similarity">
    <text evidence="8">Belongs to the polysaccharide lyase 9 family.</text>
</comment>
<reference evidence="12" key="1">
    <citation type="submission" date="2016-10" db="EMBL/GenBank/DDBJ databases">
        <authorList>
            <person name="Varghese N."/>
            <person name="Submissions S."/>
        </authorList>
    </citation>
    <scope>NUCLEOTIDE SEQUENCE [LARGE SCALE GENOMIC DNA]</scope>
    <source>
        <strain evidence="12">DSM 16858</strain>
    </source>
</reference>
<evidence type="ECO:0000313" key="11">
    <source>
        <dbReference type="EMBL" id="SEU31647.1"/>
    </source>
</evidence>
<evidence type="ECO:0000256" key="4">
    <source>
        <dbReference type="ARBA" id="ARBA00022723"/>
    </source>
</evidence>
<feature type="domain" description="Right handed beta helix" evidence="10">
    <location>
        <begin position="263"/>
        <end position="410"/>
    </location>
</feature>
<evidence type="ECO:0000259" key="10">
    <source>
        <dbReference type="Pfam" id="PF13229"/>
    </source>
</evidence>
<evidence type="ECO:0000256" key="9">
    <source>
        <dbReference type="SAM" id="SignalP"/>
    </source>
</evidence>
<dbReference type="EMBL" id="FOIJ01000016">
    <property type="protein sequence ID" value="SEU31647.1"/>
    <property type="molecule type" value="Genomic_DNA"/>
</dbReference>
<keyword evidence="4" id="KW-0479">Metal-binding</keyword>
<dbReference type="RefSeq" id="WP_093524761.1">
    <property type="nucleotide sequence ID" value="NZ_FOIJ01000016.1"/>
</dbReference>
<dbReference type="AlphaFoldDB" id="A0A1I0KZ84"/>
<feature type="signal peptide" evidence="9">
    <location>
        <begin position="1"/>
        <end position="30"/>
    </location>
</feature>
<name>A0A1I0KZ84_9BACT</name>
<keyword evidence="6" id="KW-0106">Calcium</keyword>
<evidence type="ECO:0000256" key="1">
    <source>
        <dbReference type="ARBA" id="ARBA00001913"/>
    </source>
</evidence>
<gene>
    <name evidence="11" type="ORF">SAMN05443639_11673</name>
</gene>
<dbReference type="Pfam" id="PF13229">
    <property type="entry name" value="Beta_helix"/>
    <property type="match status" value="1"/>
</dbReference>
<keyword evidence="3" id="KW-0964">Secreted</keyword>
<evidence type="ECO:0000256" key="5">
    <source>
        <dbReference type="ARBA" id="ARBA00022729"/>
    </source>
</evidence>
<comment type="subcellular location">
    <subcellularLocation>
        <location evidence="2">Secreted</location>
    </subcellularLocation>
</comment>
<evidence type="ECO:0000256" key="6">
    <source>
        <dbReference type="ARBA" id="ARBA00022837"/>
    </source>
</evidence>
<evidence type="ECO:0000256" key="7">
    <source>
        <dbReference type="ARBA" id="ARBA00023239"/>
    </source>
</evidence>
<dbReference type="InterPro" id="IPR006626">
    <property type="entry name" value="PbH1"/>
</dbReference>
<dbReference type="GO" id="GO:0046872">
    <property type="term" value="F:metal ion binding"/>
    <property type="evidence" value="ECO:0007669"/>
    <property type="project" value="UniProtKB-KW"/>
</dbReference>
<evidence type="ECO:0000256" key="8">
    <source>
        <dbReference type="ARBA" id="ARBA00038263"/>
    </source>
</evidence>
<keyword evidence="12" id="KW-1185">Reference proteome</keyword>
<comment type="cofactor">
    <cofactor evidence="1">
        <name>Ca(2+)</name>
        <dbReference type="ChEBI" id="CHEBI:29108"/>
    </cofactor>
</comment>
<evidence type="ECO:0000313" key="12">
    <source>
        <dbReference type="Proteomes" id="UP000199181"/>
    </source>
</evidence>
<dbReference type="InterPro" id="IPR039448">
    <property type="entry name" value="Beta_helix"/>
</dbReference>
<dbReference type="GO" id="GO:0016837">
    <property type="term" value="F:carbon-oxygen lyase activity, acting on polysaccharides"/>
    <property type="evidence" value="ECO:0007669"/>
    <property type="project" value="TreeGrafter"/>
</dbReference>
<evidence type="ECO:0000256" key="2">
    <source>
        <dbReference type="ARBA" id="ARBA00004613"/>
    </source>
</evidence>
<sequence length="522" mass="55363">MTYSGLPSRTLFRRTLPSVSWLPFMGLALALSGAEALALDDGIGAQNRPDLAFANVAPQRIFHVSTSGSDGNPGTASQPWRTLNYAATRLRAGEAAYVHAGTYSERVSIGSSSADGTATAPIQLLGAPGEAKPIIRGGDSKTGAMLRLQRRYWVVSGFNIQAAGSQTHGVRFEGARNAVVRDTEVAGGTGPSAVVFYSGASDIGFLNNKVHDYTWSGKDSHGMLVLPDTSRILIQGTESWGNGGDSFQCQGTDTATGSAHPTDITLENNRFHEDRENAVDLKTCDRVTLRGNKFYGYRPTSTAPQGAAVVMHYSARRILMEGNRLWNNGRGLSLGGNMILREPVTDVIVRRNLVFDGSTSGGGSGDGLRVGTSRRVRMHHNTLAFLPVGGIKVGDGSDGPAESTEVYNNVVYATPKAMELQLSGTTGFKSDRNLVYQAGATALFRLSGKDTTLESWRSSTGLDGTSRVTDPLFVADPRSNDFFTVVGSPVRNNAMALTIPAPVLSGSVCEGAADLGFLESCN</sequence>
<dbReference type="InterPro" id="IPR011050">
    <property type="entry name" value="Pectin_lyase_fold/virulence"/>
</dbReference>
<dbReference type="InterPro" id="IPR012334">
    <property type="entry name" value="Pectin_lyas_fold"/>
</dbReference>
<keyword evidence="7" id="KW-0456">Lyase</keyword>
<dbReference type="Proteomes" id="UP000199181">
    <property type="component" value="Unassembled WGS sequence"/>
</dbReference>
<dbReference type="SUPFAM" id="SSF51126">
    <property type="entry name" value="Pectin lyase-like"/>
    <property type="match status" value="1"/>
</dbReference>
<organism evidence="11 12">
    <name type="scientific">Stigmatella erecta</name>
    <dbReference type="NCBI Taxonomy" id="83460"/>
    <lineage>
        <taxon>Bacteria</taxon>
        <taxon>Pseudomonadati</taxon>
        <taxon>Myxococcota</taxon>
        <taxon>Myxococcia</taxon>
        <taxon>Myxococcales</taxon>
        <taxon>Cystobacterineae</taxon>
        <taxon>Archangiaceae</taxon>
        <taxon>Stigmatella</taxon>
    </lineage>
</organism>
<evidence type="ECO:0000256" key="3">
    <source>
        <dbReference type="ARBA" id="ARBA00022525"/>
    </source>
</evidence>
<feature type="chain" id="PRO_5011480779" evidence="9">
    <location>
        <begin position="31"/>
        <end position="522"/>
    </location>
</feature>
<dbReference type="PANTHER" id="PTHR40088:SF1">
    <property type="entry name" value="PECTATE LYASE PEL9"/>
    <property type="match status" value="1"/>
</dbReference>
<dbReference type="InterPro" id="IPR052052">
    <property type="entry name" value="Polysaccharide_Lyase_9"/>
</dbReference>
<proteinExistence type="inferred from homology"/>